<evidence type="ECO:0000256" key="1">
    <source>
        <dbReference type="PROSITE-ProRule" id="PRU10141"/>
    </source>
</evidence>
<dbReference type="SMART" id="SM00220">
    <property type="entry name" value="S_TKc"/>
    <property type="match status" value="1"/>
</dbReference>
<feature type="region of interest" description="Disordered" evidence="2">
    <location>
        <begin position="38"/>
        <end position="70"/>
    </location>
</feature>
<feature type="compositionally biased region" description="Basic and acidic residues" evidence="2">
    <location>
        <begin position="490"/>
        <end position="500"/>
    </location>
</feature>
<proteinExistence type="predicted"/>
<dbReference type="PROSITE" id="PS00107">
    <property type="entry name" value="PROTEIN_KINASE_ATP"/>
    <property type="match status" value="1"/>
</dbReference>
<dbReference type="PANTHER" id="PTHR11909">
    <property type="entry name" value="CASEIN KINASE-RELATED"/>
    <property type="match status" value="1"/>
</dbReference>
<keyword evidence="4" id="KW-0418">Kinase</keyword>
<dbReference type="Proteomes" id="UP000031036">
    <property type="component" value="Unassembled WGS sequence"/>
</dbReference>
<dbReference type="Gene3D" id="1.10.510.10">
    <property type="entry name" value="Transferase(Phosphotransferase) domain 1"/>
    <property type="match status" value="1"/>
</dbReference>
<feature type="region of interest" description="Disordered" evidence="2">
    <location>
        <begin position="443"/>
        <end position="528"/>
    </location>
</feature>
<name>A0A0B2USM2_TOXCA</name>
<reference evidence="4 5" key="1">
    <citation type="submission" date="2014-11" db="EMBL/GenBank/DDBJ databases">
        <title>Genetic blueprint of the zoonotic pathogen Toxocara canis.</title>
        <authorList>
            <person name="Zhu X.-Q."/>
            <person name="Korhonen P.K."/>
            <person name="Cai H."/>
            <person name="Young N.D."/>
            <person name="Nejsum P."/>
            <person name="von Samson-Himmelstjerna G."/>
            <person name="Boag P.R."/>
            <person name="Tan P."/>
            <person name="Li Q."/>
            <person name="Min J."/>
            <person name="Yang Y."/>
            <person name="Wang X."/>
            <person name="Fang X."/>
            <person name="Hall R.S."/>
            <person name="Hofmann A."/>
            <person name="Sternberg P.W."/>
            <person name="Jex A.R."/>
            <person name="Gasser R.B."/>
        </authorList>
    </citation>
    <scope>NUCLEOTIDE SEQUENCE [LARGE SCALE GENOMIC DNA]</scope>
    <source>
        <strain evidence="4">PN_DK_2014</strain>
    </source>
</reference>
<dbReference type="AlphaFoldDB" id="A0A0B2USM2"/>
<dbReference type="PROSITE" id="PS50011">
    <property type="entry name" value="PROTEIN_KINASE_DOM"/>
    <property type="match status" value="1"/>
</dbReference>
<evidence type="ECO:0000313" key="4">
    <source>
        <dbReference type="EMBL" id="KHN72388.1"/>
    </source>
</evidence>
<dbReference type="GO" id="GO:0004672">
    <property type="term" value="F:protein kinase activity"/>
    <property type="evidence" value="ECO:0007669"/>
    <property type="project" value="InterPro"/>
</dbReference>
<dbReference type="Pfam" id="PF00069">
    <property type="entry name" value="Pkinase"/>
    <property type="match status" value="1"/>
</dbReference>
<organism evidence="4 5">
    <name type="scientific">Toxocara canis</name>
    <name type="common">Canine roundworm</name>
    <dbReference type="NCBI Taxonomy" id="6265"/>
    <lineage>
        <taxon>Eukaryota</taxon>
        <taxon>Metazoa</taxon>
        <taxon>Ecdysozoa</taxon>
        <taxon>Nematoda</taxon>
        <taxon>Chromadorea</taxon>
        <taxon>Rhabditida</taxon>
        <taxon>Spirurina</taxon>
        <taxon>Ascaridomorpha</taxon>
        <taxon>Ascaridoidea</taxon>
        <taxon>Toxocaridae</taxon>
        <taxon>Toxocara</taxon>
    </lineage>
</organism>
<dbReference type="InterPro" id="IPR000719">
    <property type="entry name" value="Prot_kinase_dom"/>
</dbReference>
<gene>
    <name evidence="4" type="primary">ZK507.1</name>
    <name evidence="4" type="ORF">Tcan_04740</name>
</gene>
<feature type="domain" description="Protein kinase" evidence="3">
    <location>
        <begin position="149"/>
        <end position="434"/>
    </location>
</feature>
<keyword evidence="4" id="KW-0808">Transferase</keyword>
<dbReference type="InterPro" id="IPR017441">
    <property type="entry name" value="Protein_kinase_ATP_BS"/>
</dbReference>
<dbReference type="InterPro" id="IPR011009">
    <property type="entry name" value="Kinase-like_dom_sf"/>
</dbReference>
<evidence type="ECO:0000256" key="2">
    <source>
        <dbReference type="SAM" id="MobiDB-lite"/>
    </source>
</evidence>
<feature type="compositionally biased region" description="Basic and acidic residues" evidence="2">
    <location>
        <begin position="518"/>
        <end position="528"/>
    </location>
</feature>
<protein>
    <submittedName>
        <fullName evidence="4">Putative serine/threonine-protein kinase</fullName>
    </submittedName>
</protein>
<dbReference type="EMBL" id="JPKZ01003256">
    <property type="protein sequence ID" value="KHN72388.1"/>
    <property type="molecule type" value="Genomic_DNA"/>
</dbReference>
<dbReference type="InterPro" id="IPR050235">
    <property type="entry name" value="CK1_Ser-Thr_kinase"/>
</dbReference>
<keyword evidence="5" id="KW-1185">Reference proteome</keyword>
<dbReference type="GO" id="GO:0005524">
    <property type="term" value="F:ATP binding"/>
    <property type="evidence" value="ECO:0007669"/>
    <property type="project" value="UniProtKB-UniRule"/>
</dbReference>
<evidence type="ECO:0000259" key="3">
    <source>
        <dbReference type="PROSITE" id="PS50011"/>
    </source>
</evidence>
<sequence length="528" mass="60838">MDAGEGIPSEVRLDERPTPYAVMMVYHRSRSVPTALYNSAKRKTSRANGAEPSDSCHLKRSERKAGTKRFRRRKIQISNGDGEKVDTAKERTFGAKYVSHQKPIHAKAIHEEKDPKIVDKKKAPQRKLTKKDRPKLIEGTEVRCSEGMYTVEQLLGSGGFGDVYKVKKIGTSDYYAMKTELHEFNGKRIDRLKVEVTVMTAFAFVNDPERRKHFVDLFDKGQTETFKLVVMRLVGPSIEDLRRFYLCTDFTKPTAMRISQQTLQGIWDLHLVGFIHRDIKPQNFAIGIGDKDDVIYVLDLGIAHRFIDRHTNKIKPPRSKVRFMGTVRYASRNCHRSKEQSRKDDLETWIYMSVELYSSMLLPWRRFIDRHAVLIEKEKFFTDPVPDIYKKAPQGYRSISKYVDNLTYEEEPNYTLIQSALGQIIKDDCIDVTLPFDWAGKVTEKDEKDSRRPSKEKEIIDRKKLSRESKDVSLEKEDDPLEQVAVTGGEKPKNSGEKEIVSQPTMKPSAAIDNNVRGIDDQIHSQYL</sequence>
<dbReference type="STRING" id="6265.A0A0B2USM2"/>
<dbReference type="OrthoDB" id="6511923at2759"/>
<comment type="caution">
    <text evidence="4">The sequence shown here is derived from an EMBL/GenBank/DDBJ whole genome shotgun (WGS) entry which is preliminary data.</text>
</comment>
<dbReference type="SUPFAM" id="SSF56112">
    <property type="entry name" value="Protein kinase-like (PK-like)"/>
    <property type="match status" value="1"/>
</dbReference>
<feature type="compositionally biased region" description="Basic and acidic residues" evidence="2">
    <location>
        <begin position="54"/>
        <end position="65"/>
    </location>
</feature>
<keyword evidence="1" id="KW-0067">ATP-binding</keyword>
<keyword evidence="1" id="KW-0547">Nucleotide-binding</keyword>
<evidence type="ECO:0000313" key="5">
    <source>
        <dbReference type="Proteomes" id="UP000031036"/>
    </source>
</evidence>
<accession>A0A0B2USM2</accession>
<feature type="compositionally biased region" description="Basic and acidic residues" evidence="2">
    <location>
        <begin position="443"/>
        <end position="475"/>
    </location>
</feature>
<feature type="binding site" evidence="1">
    <location>
        <position position="178"/>
    </location>
    <ligand>
        <name>ATP</name>
        <dbReference type="ChEBI" id="CHEBI:30616"/>
    </ligand>
</feature>